<name>G8LDN4_9ENTR</name>
<dbReference type="AlphaFoldDB" id="G8LDN4"/>
<feature type="transmembrane region" description="Helical" evidence="1">
    <location>
        <begin position="15"/>
        <end position="34"/>
    </location>
</feature>
<reference evidence="2 3" key="1">
    <citation type="journal article" date="2011" name="Stand. Genomic Sci.">
        <title>Complete genome of the onion pathogen Enterobacter cloacae EcWSU1.</title>
        <authorList>
            <person name="Humann J.L."/>
            <person name="Wildung M."/>
            <person name="Cheng C.H."/>
            <person name="Lee T."/>
            <person name="Stewart J.E."/>
            <person name="Drew J.C."/>
            <person name="Triplett E.W."/>
            <person name="Main D."/>
            <person name="Schroeder B.K."/>
        </authorList>
    </citation>
    <scope>NUCLEOTIDE SEQUENCE [LARGE SCALE GENOMIC DNA]</scope>
    <source>
        <strain evidence="2 3">EcWSU1</strain>
    </source>
</reference>
<dbReference type="HOGENOM" id="CLU_3364741_0_0_6"/>
<evidence type="ECO:0000313" key="2">
    <source>
        <dbReference type="EMBL" id="AEW73896.1"/>
    </source>
</evidence>
<protein>
    <submittedName>
        <fullName evidence="2">Uncharacterized protein</fullName>
    </submittedName>
</protein>
<keyword evidence="1" id="KW-1133">Transmembrane helix</keyword>
<dbReference type="KEGG" id="eec:EcWSU1_02461"/>
<dbReference type="Proteomes" id="UP000007838">
    <property type="component" value="Chromosome"/>
</dbReference>
<gene>
    <name evidence="2" type="ORF">EcWSU1_02461</name>
</gene>
<keyword evidence="1" id="KW-0812">Transmembrane</keyword>
<keyword evidence="1" id="KW-0472">Membrane</keyword>
<accession>G8LDN4</accession>
<evidence type="ECO:0000256" key="1">
    <source>
        <dbReference type="SAM" id="Phobius"/>
    </source>
</evidence>
<sequence>MPGSLKYIASEYNKWGQIVDYQFLFIAIAVFSPVR</sequence>
<evidence type="ECO:0000313" key="3">
    <source>
        <dbReference type="Proteomes" id="UP000007838"/>
    </source>
</evidence>
<organism evidence="2 3">
    <name type="scientific">Enterobacter ludwigii</name>
    <dbReference type="NCBI Taxonomy" id="299767"/>
    <lineage>
        <taxon>Bacteria</taxon>
        <taxon>Pseudomonadati</taxon>
        <taxon>Pseudomonadota</taxon>
        <taxon>Gammaproteobacteria</taxon>
        <taxon>Enterobacterales</taxon>
        <taxon>Enterobacteriaceae</taxon>
        <taxon>Enterobacter</taxon>
        <taxon>Enterobacter cloacae complex</taxon>
    </lineage>
</organism>
<dbReference type="EMBL" id="CP002886">
    <property type="protein sequence ID" value="AEW73896.1"/>
    <property type="molecule type" value="Genomic_DNA"/>
</dbReference>
<proteinExistence type="predicted"/>